<comment type="caution">
    <text evidence="1">The sequence shown here is derived from an EMBL/GenBank/DDBJ whole genome shotgun (WGS) entry which is preliminary data.</text>
</comment>
<dbReference type="EMBL" id="JAAKFY010000007">
    <property type="protein sequence ID" value="KAF3854631.1"/>
    <property type="molecule type" value="Genomic_DNA"/>
</dbReference>
<accession>A0A7J5Z0L3</accession>
<proteinExistence type="predicted"/>
<name>A0A7J5Z0L3_DISMA</name>
<dbReference type="AlphaFoldDB" id="A0A7J5Z0L3"/>
<organism evidence="1 2">
    <name type="scientific">Dissostichus mawsoni</name>
    <name type="common">Antarctic cod</name>
    <dbReference type="NCBI Taxonomy" id="36200"/>
    <lineage>
        <taxon>Eukaryota</taxon>
        <taxon>Metazoa</taxon>
        <taxon>Chordata</taxon>
        <taxon>Craniata</taxon>
        <taxon>Vertebrata</taxon>
        <taxon>Euteleostomi</taxon>
        <taxon>Actinopterygii</taxon>
        <taxon>Neopterygii</taxon>
        <taxon>Teleostei</taxon>
        <taxon>Neoteleostei</taxon>
        <taxon>Acanthomorphata</taxon>
        <taxon>Eupercaria</taxon>
        <taxon>Perciformes</taxon>
        <taxon>Notothenioidei</taxon>
        <taxon>Nototheniidae</taxon>
        <taxon>Dissostichus</taxon>
    </lineage>
</organism>
<evidence type="ECO:0000313" key="2">
    <source>
        <dbReference type="Proteomes" id="UP000518266"/>
    </source>
</evidence>
<evidence type="ECO:0000313" key="1">
    <source>
        <dbReference type="EMBL" id="KAF3854631.1"/>
    </source>
</evidence>
<keyword evidence="2" id="KW-1185">Reference proteome</keyword>
<gene>
    <name evidence="1" type="ORF">F7725_022686</name>
</gene>
<dbReference type="Proteomes" id="UP000518266">
    <property type="component" value="Unassembled WGS sequence"/>
</dbReference>
<reference evidence="1 2" key="1">
    <citation type="submission" date="2020-03" db="EMBL/GenBank/DDBJ databases">
        <title>Dissostichus mawsoni Genome sequencing and assembly.</title>
        <authorList>
            <person name="Park H."/>
        </authorList>
    </citation>
    <scope>NUCLEOTIDE SEQUENCE [LARGE SCALE GENOMIC DNA]</scope>
    <source>
        <strain evidence="1">DM0001</strain>
        <tissue evidence="1">Muscle</tissue>
    </source>
</reference>
<sequence>MAPPIRPGSVSEMETLECSKENVWSPFSWWGDPSCDSLTAVEDVVNRVQSCVWTSRSPPVSHFVLPHRLSRPTEFHHQLFVFIFHRRSAAIKSLSAGGSIESVQAVPTDDSCQIRATMLKLEKHVFSRAFWHQTPCIGERGEEKTLAPC</sequence>
<protein>
    <submittedName>
        <fullName evidence="1">Uncharacterized protein</fullName>
    </submittedName>
</protein>